<dbReference type="GO" id="GO:1990961">
    <property type="term" value="P:xenobiotic detoxification by transmembrane export across the plasma membrane"/>
    <property type="evidence" value="ECO:0007669"/>
    <property type="project" value="InterPro"/>
</dbReference>
<evidence type="ECO:0000256" key="4">
    <source>
        <dbReference type="ARBA" id="ARBA00022989"/>
    </source>
</evidence>
<evidence type="ECO:0000256" key="1">
    <source>
        <dbReference type="ARBA" id="ARBA00004141"/>
    </source>
</evidence>
<feature type="transmembrane region" description="Helical" evidence="6">
    <location>
        <begin position="274"/>
        <end position="295"/>
    </location>
</feature>
<feature type="transmembrane region" description="Helical" evidence="6">
    <location>
        <begin position="456"/>
        <end position="481"/>
    </location>
</feature>
<name>A0A0X3PA32_SCHSO</name>
<keyword evidence="5 6" id="KW-0472">Membrane</keyword>
<accession>A0A0X3PA32</accession>
<feature type="transmembrane region" description="Helical" evidence="6">
    <location>
        <begin position="168"/>
        <end position="190"/>
    </location>
</feature>
<evidence type="ECO:0000256" key="2">
    <source>
        <dbReference type="ARBA" id="ARBA00010199"/>
    </source>
</evidence>
<feature type="transmembrane region" description="Helical" evidence="6">
    <location>
        <begin position="92"/>
        <end position="118"/>
    </location>
</feature>
<keyword evidence="4 6" id="KW-1133">Transmembrane helix</keyword>
<dbReference type="AlphaFoldDB" id="A0A0X3PA32"/>
<reference evidence="7" key="1">
    <citation type="submission" date="2016-01" db="EMBL/GenBank/DDBJ databases">
        <title>Reference transcriptome for the parasite Schistocephalus solidus: insights into the molecular evolution of parasitism.</title>
        <authorList>
            <person name="Hebert F.O."/>
            <person name="Grambauer S."/>
            <person name="Barber I."/>
            <person name="Landry C.R."/>
            <person name="Aubin-Horth N."/>
        </authorList>
    </citation>
    <scope>NUCLEOTIDE SEQUENCE</scope>
</reference>
<dbReference type="GO" id="GO:0015297">
    <property type="term" value="F:antiporter activity"/>
    <property type="evidence" value="ECO:0007669"/>
    <property type="project" value="InterPro"/>
</dbReference>
<dbReference type="InterPro" id="IPR002528">
    <property type="entry name" value="MATE_fam"/>
</dbReference>
<dbReference type="NCBIfam" id="TIGR00797">
    <property type="entry name" value="matE"/>
    <property type="match status" value="1"/>
</dbReference>
<comment type="similarity">
    <text evidence="2 6">Belongs to the multi antimicrobial extrusion (MATE) (TC 2.A.66.1) family.</text>
</comment>
<dbReference type="GO" id="GO:0042910">
    <property type="term" value="F:xenobiotic transmembrane transporter activity"/>
    <property type="evidence" value="ECO:0007669"/>
    <property type="project" value="InterPro"/>
</dbReference>
<gene>
    <name evidence="7" type="primary">S47A1</name>
    <name evidence="7" type="ORF">TR141096</name>
</gene>
<feature type="transmembrane region" description="Helical" evidence="6">
    <location>
        <begin position="59"/>
        <end position="80"/>
    </location>
</feature>
<feature type="transmembrane region" description="Helical" evidence="6">
    <location>
        <begin position="591"/>
        <end position="614"/>
    </location>
</feature>
<organism evidence="7">
    <name type="scientific">Schistocephalus solidus</name>
    <name type="common">Tapeworm</name>
    <dbReference type="NCBI Taxonomy" id="70667"/>
    <lineage>
        <taxon>Eukaryota</taxon>
        <taxon>Metazoa</taxon>
        <taxon>Spiralia</taxon>
        <taxon>Lophotrochozoa</taxon>
        <taxon>Platyhelminthes</taxon>
        <taxon>Cestoda</taxon>
        <taxon>Eucestoda</taxon>
        <taxon>Diphyllobothriidea</taxon>
        <taxon>Diphyllobothriidae</taxon>
        <taxon>Schistocephalus</taxon>
    </lineage>
</organism>
<feature type="transmembrane region" description="Helical" evidence="6">
    <location>
        <begin position="202"/>
        <end position="223"/>
    </location>
</feature>
<proteinExistence type="inferred from homology"/>
<evidence type="ECO:0000256" key="5">
    <source>
        <dbReference type="ARBA" id="ARBA00023136"/>
    </source>
</evidence>
<dbReference type="CDD" id="cd13132">
    <property type="entry name" value="MATE_eukaryotic"/>
    <property type="match status" value="1"/>
</dbReference>
<evidence type="ECO:0000256" key="3">
    <source>
        <dbReference type="ARBA" id="ARBA00022692"/>
    </source>
</evidence>
<feature type="transmembrane region" description="Helical" evidence="6">
    <location>
        <begin position="235"/>
        <end position="253"/>
    </location>
</feature>
<sequence length="659" mass="72494">MNTDESSQLLNAGSATQYAATEKYVPPQDDTPEPNCCIRLRTRLFPLGFWPECKALCKLAVPIVLTSVVTYMFGPISLAFCGHLGKTDLAAVGLAISVFNVTGVAIMTGLLTACDTLFSQTFGGEDKFKMGVQLQRALILISFCCFPCWAIHMIVEPILLAARQNPKIAILVSRYLLFMMPGLWFVAVYQTLMKFIQAQNRVVAPLIIGVIGNCVNALLHYILLYQVGTGISGSAISQSVAYCMQLLGVLGYLKWSGLFKNTWRGYAKEMWVDWLIWFKLAIPGLAMTGLEWWIFEFGTIAAGMVGEKELATQTIIFNIQSLSYTLLPLGLGIASSIRVGQGLGAQNELRPITTTSVTMVMVCFASVLNSLIFLALRYDLPKLFTSDSSVLSLTTEVFQCLVVFQLFDAFVGAGCGIVRGSGMQTVGALICFVTLYLIGEPLGLCLLFLTSLGLKGLWWGLAVGSFVEAVAYTTVCFNINWRRQVELTIERTRISLAGERLPSGEILVIYEADYGATEVSTSATAFNNGDFKPLNSCKKTQNVMLPIENSIPVSYDPAHETEETLLTNSPTEVTIVPISTSLPMALLCKRFIFLATFVLLFVLSLICRLCLHWADYFGVFCVYEDGSFERIQWPIDAFQNASFAPMFDILPLNCSLIVP</sequence>
<keyword evidence="3 6" id="KW-0812">Transmembrane</keyword>
<evidence type="ECO:0000256" key="6">
    <source>
        <dbReference type="RuleBase" id="RU004914"/>
    </source>
</evidence>
<protein>
    <recommendedName>
        <fullName evidence="6">Multidrug and toxin extrusion protein</fullName>
    </recommendedName>
</protein>
<feature type="transmembrane region" description="Helical" evidence="6">
    <location>
        <begin position="357"/>
        <end position="376"/>
    </location>
</feature>
<feature type="transmembrane region" description="Helical" evidence="6">
    <location>
        <begin position="425"/>
        <end position="450"/>
    </location>
</feature>
<dbReference type="PANTHER" id="PTHR11206">
    <property type="entry name" value="MULTIDRUG RESISTANCE PROTEIN"/>
    <property type="match status" value="1"/>
</dbReference>
<dbReference type="GO" id="GO:0016020">
    <property type="term" value="C:membrane"/>
    <property type="evidence" value="ECO:0007669"/>
    <property type="project" value="UniProtKB-SubCell"/>
</dbReference>
<comment type="subcellular location">
    <subcellularLocation>
        <location evidence="1">Membrane</location>
        <topology evidence="1">Multi-pass membrane protein</topology>
    </subcellularLocation>
</comment>
<dbReference type="Pfam" id="PF01554">
    <property type="entry name" value="MatE"/>
    <property type="match status" value="2"/>
</dbReference>
<feature type="transmembrane region" description="Helical" evidence="6">
    <location>
        <begin position="138"/>
        <end position="162"/>
    </location>
</feature>
<feature type="transmembrane region" description="Helical" evidence="6">
    <location>
        <begin position="315"/>
        <end position="337"/>
    </location>
</feature>
<feature type="transmembrane region" description="Helical" evidence="6">
    <location>
        <begin position="396"/>
        <end position="418"/>
    </location>
</feature>
<evidence type="ECO:0000313" key="7">
    <source>
        <dbReference type="EMBL" id="JAP48709.1"/>
    </source>
</evidence>
<dbReference type="EMBL" id="GEEE01014516">
    <property type="protein sequence ID" value="JAP48709.1"/>
    <property type="molecule type" value="Transcribed_RNA"/>
</dbReference>
<dbReference type="InterPro" id="IPR045069">
    <property type="entry name" value="MATE_euk"/>
</dbReference>